<dbReference type="AlphaFoldDB" id="A0ABD2L5A4"/>
<sequence>MMKRGGKGRGRATTTTMEQGDGRRGGGRTNFGGKSGVVGVRTDGLVRIGGAGAGGGGEGDAPGGARGRTGAKKEMTTFGGRGRAAGWEGAGRALPPAPTESWEGGGGREGGGTRTQRHGMAWQRWEDEAVPRAPPNPTARNAVRRPGHGTGQYAKPTKLSRARSLASGRSPFVCSPRSLAETRHSLSLLLAAAGLMRERGGRDETERCDHRSNTNWAVASAAATLQQHQSAASDGTRSSRRPPARRRRL</sequence>
<feature type="compositionally biased region" description="Gly residues" evidence="1">
    <location>
        <begin position="47"/>
        <end position="67"/>
    </location>
</feature>
<protein>
    <submittedName>
        <fullName evidence="2">Uncharacterized protein</fullName>
    </submittedName>
</protein>
<proteinExistence type="predicted"/>
<evidence type="ECO:0000313" key="2">
    <source>
        <dbReference type="EMBL" id="KAL3110415.1"/>
    </source>
</evidence>
<feature type="region of interest" description="Disordered" evidence="1">
    <location>
        <begin position="223"/>
        <end position="249"/>
    </location>
</feature>
<name>A0ABD2L5A4_9BILA</name>
<feature type="region of interest" description="Disordered" evidence="1">
    <location>
        <begin position="1"/>
        <end position="115"/>
    </location>
</feature>
<comment type="caution">
    <text evidence="2">The sequence shown here is derived from an EMBL/GenBank/DDBJ whole genome shotgun (WGS) entry which is preliminary data.</text>
</comment>
<organism evidence="2 3">
    <name type="scientific">Heterodera trifolii</name>
    <dbReference type="NCBI Taxonomy" id="157864"/>
    <lineage>
        <taxon>Eukaryota</taxon>
        <taxon>Metazoa</taxon>
        <taxon>Ecdysozoa</taxon>
        <taxon>Nematoda</taxon>
        <taxon>Chromadorea</taxon>
        <taxon>Rhabditida</taxon>
        <taxon>Tylenchina</taxon>
        <taxon>Tylenchomorpha</taxon>
        <taxon>Tylenchoidea</taxon>
        <taxon>Heteroderidae</taxon>
        <taxon>Heteroderinae</taxon>
        <taxon>Heterodera</taxon>
    </lineage>
</organism>
<feature type="compositionally biased region" description="Low complexity" evidence="1">
    <location>
        <begin position="84"/>
        <end position="93"/>
    </location>
</feature>
<feature type="region of interest" description="Disordered" evidence="1">
    <location>
        <begin position="130"/>
        <end position="175"/>
    </location>
</feature>
<reference evidence="2 3" key="1">
    <citation type="submission" date="2024-10" db="EMBL/GenBank/DDBJ databases">
        <authorList>
            <person name="Kim D."/>
        </authorList>
    </citation>
    <scope>NUCLEOTIDE SEQUENCE [LARGE SCALE GENOMIC DNA]</scope>
    <source>
        <strain evidence="2">BH-2024</strain>
    </source>
</reference>
<feature type="compositionally biased region" description="Gly residues" evidence="1">
    <location>
        <begin position="103"/>
        <end position="113"/>
    </location>
</feature>
<keyword evidence="3" id="KW-1185">Reference proteome</keyword>
<feature type="compositionally biased region" description="Gly residues" evidence="1">
    <location>
        <begin position="27"/>
        <end position="36"/>
    </location>
</feature>
<feature type="compositionally biased region" description="Basic residues" evidence="1">
    <location>
        <begin position="1"/>
        <end position="10"/>
    </location>
</feature>
<gene>
    <name evidence="2" type="ORF">niasHT_018245</name>
</gene>
<evidence type="ECO:0000256" key="1">
    <source>
        <dbReference type="SAM" id="MobiDB-lite"/>
    </source>
</evidence>
<evidence type="ECO:0000313" key="3">
    <source>
        <dbReference type="Proteomes" id="UP001620626"/>
    </source>
</evidence>
<accession>A0ABD2L5A4</accession>
<feature type="compositionally biased region" description="Polar residues" evidence="1">
    <location>
        <begin position="223"/>
        <end position="236"/>
    </location>
</feature>
<dbReference type="Proteomes" id="UP001620626">
    <property type="component" value="Unassembled WGS sequence"/>
</dbReference>
<feature type="compositionally biased region" description="Basic residues" evidence="1">
    <location>
        <begin position="238"/>
        <end position="249"/>
    </location>
</feature>
<dbReference type="EMBL" id="JBICBT010000541">
    <property type="protein sequence ID" value="KAL3110415.1"/>
    <property type="molecule type" value="Genomic_DNA"/>
</dbReference>